<keyword evidence="1" id="KW-0472">Membrane</keyword>
<keyword evidence="4" id="KW-1185">Reference proteome</keyword>
<accession>A0A3B0JPP7</accession>
<reference evidence="4" key="1">
    <citation type="submission" date="2018-01" db="EMBL/GenBank/DDBJ databases">
        <authorList>
            <person name="Alioto T."/>
            <person name="Alioto T."/>
        </authorList>
    </citation>
    <scope>NUCLEOTIDE SEQUENCE [LARGE SCALE GENOMIC DNA]</scope>
</reference>
<protein>
    <submittedName>
        <fullName evidence="3">Blast:Alpha/beta hydrolase domain-containing protein 13</fullName>
    </submittedName>
</protein>
<name>A0A3B0JPP7_DROGU</name>
<dbReference type="GO" id="GO:0016020">
    <property type="term" value="C:membrane"/>
    <property type="evidence" value="ECO:0007669"/>
    <property type="project" value="TreeGrafter"/>
</dbReference>
<keyword evidence="3" id="KW-0378">Hydrolase</keyword>
<evidence type="ECO:0000259" key="2">
    <source>
        <dbReference type="Pfam" id="PF12146"/>
    </source>
</evidence>
<evidence type="ECO:0000313" key="3">
    <source>
        <dbReference type="EMBL" id="SPP82372.1"/>
    </source>
</evidence>
<proteinExistence type="predicted"/>
<dbReference type="EMBL" id="OUUW01000006">
    <property type="protein sequence ID" value="SPP82372.1"/>
    <property type="molecule type" value="Genomic_DNA"/>
</dbReference>
<organism evidence="3 4">
    <name type="scientific">Drosophila guanche</name>
    <name type="common">Fruit fly</name>
    <dbReference type="NCBI Taxonomy" id="7266"/>
    <lineage>
        <taxon>Eukaryota</taxon>
        <taxon>Metazoa</taxon>
        <taxon>Ecdysozoa</taxon>
        <taxon>Arthropoda</taxon>
        <taxon>Hexapoda</taxon>
        <taxon>Insecta</taxon>
        <taxon>Pterygota</taxon>
        <taxon>Neoptera</taxon>
        <taxon>Endopterygota</taxon>
        <taxon>Diptera</taxon>
        <taxon>Brachycera</taxon>
        <taxon>Muscomorpha</taxon>
        <taxon>Ephydroidea</taxon>
        <taxon>Drosophilidae</taxon>
        <taxon>Drosophila</taxon>
        <taxon>Sophophora</taxon>
    </lineage>
</organism>
<dbReference type="SUPFAM" id="SSF53474">
    <property type="entry name" value="alpha/beta-Hydrolases"/>
    <property type="match status" value="1"/>
</dbReference>
<gene>
    <name evidence="3" type="ORF">DGUA_6G014224</name>
</gene>
<evidence type="ECO:0000313" key="4">
    <source>
        <dbReference type="Proteomes" id="UP000268350"/>
    </source>
</evidence>
<dbReference type="PANTHER" id="PTHR12277">
    <property type="entry name" value="ALPHA/BETA HYDROLASE DOMAIN-CONTAINING PROTEIN"/>
    <property type="match status" value="1"/>
</dbReference>
<keyword evidence="1" id="KW-0812">Transmembrane</keyword>
<dbReference type="OMA" id="QYWTSED"/>
<dbReference type="InterPro" id="IPR022742">
    <property type="entry name" value="Hydrolase_4"/>
</dbReference>
<keyword evidence="1" id="KW-1133">Transmembrane helix</keyword>
<feature type="domain" description="Serine aminopeptidase S33" evidence="2">
    <location>
        <begin position="112"/>
        <end position="222"/>
    </location>
</feature>
<dbReference type="GO" id="GO:0008474">
    <property type="term" value="F:palmitoyl-(protein) hydrolase activity"/>
    <property type="evidence" value="ECO:0007669"/>
    <property type="project" value="TreeGrafter"/>
</dbReference>
<sequence>MKEVGISLPKSRGVGVGIVAALLLCFIFYYFYGGYMTFLLFASILLLIFYYAQDLLLYHPDLPTHSRIYIPIPTIHNLPHITVSIKTPDDVTLHAFWISQPEERCKSVPTLLYFHGNAGNMGHRMQNVWGIYHHLHCNILMVEYRGYGLSTGVPTERGLVTDARAAIDYLHTRHDLDHSQLILFGRSLGGAVVVDVAADAVYGQKLMCAIVENTFSSIPEMAVELVHPSVKYIPNLLYKNKYNSLNKIGKCSVPFLFISGLADNLVPPRMMRALYTKCGSDLKRLLEFPGGSHNDTWIVDGYYQAIGQYLSELQEVPLPLQKPPEKSNVWVELEQEHKIIDV</sequence>
<dbReference type="STRING" id="7266.A0A3B0JPP7"/>
<dbReference type="Gene3D" id="3.40.50.1820">
    <property type="entry name" value="alpha/beta hydrolase"/>
    <property type="match status" value="1"/>
</dbReference>
<dbReference type="AlphaFoldDB" id="A0A3B0JPP7"/>
<dbReference type="InterPro" id="IPR029058">
    <property type="entry name" value="AB_hydrolase_fold"/>
</dbReference>
<dbReference type="OrthoDB" id="10249433at2759"/>
<feature type="transmembrane region" description="Helical" evidence="1">
    <location>
        <begin position="12"/>
        <end position="32"/>
    </location>
</feature>
<dbReference type="PANTHER" id="PTHR12277:SF81">
    <property type="entry name" value="PROTEIN ABHD13"/>
    <property type="match status" value="1"/>
</dbReference>
<dbReference type="Pfam" id="PF12146">
    <property type="entry name" value="Hydrolase_4"/>
    <property type="match status" value="1"/>
</dbReference>
<evidence type="ECO:0000256" key="1">
    <source>
        <dbReference type="SAM" id="Phobius"/>
    </source>
</evidence>
<dbReference type="Proteomes" id="UP000268350">
    <property type="component" value="Unassembled WGS sequence"/>
</dbReference>